<dbReference type="Proteomes" id="UP000824063">
    <property type="component" value="Unassembled WGS sequence"/>
</dbReference>
<dbReference type="InterPro" id="IPR006944">
    <property type="entry name" value="Phage/GTA_portal"/>
</dbReference>
<dbReference type="InterPro" id="IPR006427">
    <property type="entry name" value="Portal_HK97"/>
</dbReference>
<reference evidence="1" key="2">
    <citation type="submission" date="2021-04" db="EMBL/GenBank/DDBJ databases">
        <authorList>
            <person name="Gilroy R."/>
        </authorList>
    </citation>
    <scope>NUCLEOTIDE SEQUENCE</scope>
    <source>
        <strain evidence="1">CHK172-16539</strain>
    </source>
</reference>
<sequence length="411" mass="47135">MKWYQKVRASFSAATTAWKGQTFNFTNWMGRKFWGINNSNLATNENIFSIITRLSNTLASMPLKQYKEYSVYYGQVSNMVMHEPNQHMTSFDFIRTMEVSRNETGNAYAIIERDIYGIPKAMHPLDSLAVEPLIDNETGELWYEIRGISGIYYAHHLDMIHVKHISSVNHLKGISPLDVLKNTLQFDKSVQEFALNEMEKLDSFILSYAANVDEKKRNEVVTNFKQFYAENGGVLFNEPGVDVKPIAKTYISADTINNEKITRDRVANVFNVPVAFLNEASGGFSNNEQMMIQFVQMSITPTVRQYEQEFNKKLLSIEDKNSGYYFKFNVGSLLRGDTATRTNFYQSMIRCGVFKPNEIRMLEDMPPEPTEMANKLLISGDLYPLDMSMEERKGSPAEKTVDEMKALLNKL</sequence>
<organism evidence="1 2">
    <name type="scientific">Candidatus Enterococcus avicola</name>
    <dbReference type="NCBI Taxonomy" id="2838561"/>
    <lineage>
        <taxon>Bacteria</taxon>
        <taxon>Bacillati</taxon>
        <taxon>Bacillota</taxon>
        <taxon>Bacilli</taxon>
        <taxon>Lactobacillales</taxon>
        <taxon>Enterococcaceae</taxon>
        <taxon>Enterococcus</taxon>
    </lineage>
</organism>
<proteinExistence type="predicted"/>
<dbReference type="NCBIfam" id="TIGR01537">
    <property type="entry name" value="portal_HK97"/>
    <property type="match status" value="1"/>
</dbReference>
<name>A0A9D2F4J3_9ENTE</name>
<dbReference type="Pfam" id="PF04860">
    <property type="entry name" value="Phage_portal"/>
    <property type="match status" value="1"/>
</dbReference>
<evidence type="ECO:0000313" key="1">
    <source>
        <dbReference type="EMBL" id="HIZ52345.1"/>
    </source>
</evidence>
<accession>A0A9D2F4J3</accession>
<dbReference type="EMBL" id="DXBN01000005">
    <property type="protein sequence ID" value="HIZ52345.1"/>
    <property type="molecule type" value="Genomic_DNA"/>
</dbReference>
<comment type="caution">
    <text evidence="1">The sequence shown here is derived from an EMBL/GenBank/DDBJ whole genome shotgun (WGS) entry which is preliminary data.</text>
</comment>
<reference evidence="1" key="1">
    <citation type="journal article" date="2021" name="PeerJ">
        <title>Extensive microbial diversity within the chicken gut microbiome revealed by metagenomics and culture.</title>
        <authorList>
            <person name="Gilroy R."/>
            <person name="Ravi A."/>
            <person name="Getino M."/>
            <person name="Pursley I."/>
            <person name="Horton D.L."/>
            <person name="Alikhan N.F."/>
            <person name="Baker D."/>
            <person name="Gharbi K."/>
            <person name="Hall N."/>
            <person name="Watson M."/>
            <person name="Adriaenssens E.M."/>
            <person name="Foster-Nyarko E."/>
            <person name="Jarju S."/>
            <person name="Secka A."/>
            <person name="Antonio M."/>
            <person name="Oren A."/>
            <person name="Chaudhuri R.R."/>
            <person name="La Ragione R."/>
            <person name="Hildebrand F."/>
            <person name="Pallen M.J."/>
        </authorList>
    </citation>
    <scope>NUCLEOTIDE SEQUENCE</scope>
    <source>
        <strain evidence="1">CHK172-16539</strain>
    </source>
</reference>
<evidence type="ECO:0000313" key="2">
    <source>
        <dbReference type="Proteomes" id="UP000824063"/>
    </source>
</evidence>
<protein>
    <submittedName>
        <fullName evidence="1">Phage portal protein</fullName>
    </submittedName>
</protein>
<gene>
    <name evidence="1" type="ORF">IAA20_00170</name>
</gene>
<dbReference type="AlphaFoldDB" id="A0A9D2F4J3"/>